<organism evidence="1 2">
    <name type="scientific">Achlya hypogyna</name>
    <name type="common">Oomycete</name>
    <name type="synonym">Protoachlya hypogyna</name>
    <dbReference type="NCBI Taxonomy" id="1202772"/>
    <lineage>
        <taxon>Eukaryota</taxon>
        <taxon>Sar</taxon>
        <taxon>Stramenopiles</taxon>
        <taxon>Oomycota</taxon>
        <taxon>Saprolegniomycetes</taxon>
        <taxon>Saprolegniales</taxon>
        <taxon>Achlyaceae</taxon>
        <taxon>Achlya</taxon>
    </lineage>
</organism>
<keyword evidence="2" id="KW-1185">Reference proteome</keyword>
<comment type="caution">
    <text evidence="1">The sequence shown here is derived from an EMBL/GenBank/DDBJ whole genome shotgun (WGS) entry which is preliminary data.</text>
</comment>
<dbReference type="Proteomes" id="UP000243579">
    <property type="component" value="Unassembled WGS sequence"/>
</dbReference>
<evidence type="ECO:0000313" key="1">
    <source>
        <dbReference type="EMBL" id="OQS01058.1"/>
    </source>
</evidence>
<dbReference type="OrthoDB" id="78995at2759"/>
<proteinExistence type="predicted"/>
<evidence type="ECO:0000313" key="2">
    <source>
        <dbReference type="Proteomes" id="UP000243579"/>
    </source>
</evidence>
<reference evidence="1 2" key="1">
    <citation type="journal article" date="2014" name="Genome Biol. Evol.">
        <title>The secreted proteins of Achlya hypogyna and Thraustotheca clavata identify the ancestral oomycete secretome and reveal gene acquisitions by horizontal gene transfer.</title>
        <authorList>
            <person name="Misner I."/>
            <person name="Blouin N."/>
            <person name="Leonard G."/>
            <person name="Richards T.A."/>
            <person name="Lane C.E."/>
        </authorList>
    </citation>
    <scope>NUCLEOTIDE SEQUENCE [LARGE SCALE GENOMIC DNA]</scope>
    <source>
        <strain evidence="1 2">ATCC 48635</strain>
    </source>
</reference>
<gene>
    <name evidence="1" type="ORF">ACHHYP_01877</name>
</gene>
<name>A0A1V9ZSR6_ACHHY</name>
<dbReference type="STRING" id="1202772.A0A1V9ZSR6"/>
<protein>
    <submittedName>
        <fullName evidence="1">Uncharacterized protein</fullName>
    </submittedName>
</protein>
<accession>A0A1V9ZSR6</accession>
<dbReference type="EMBL" id="JNBR01000016">
    <property type="protein sequence ID" value="OQS01058.1"/>
    <property type="molecule type" value="Genomic_DNA"/>
</dbReference>
<dbReference type="AlphaFoldDB" id="A0A1V9ZSR6"/>
<sequence length="229" mass="25691">MACTDTNQPTPPPRGHAVFVNGDQFRPHYQRNNKQGGHKNLRCFPTCSHGVHVSVGFCGSPVLVGFTWAPDQVQQVLHAYATFAPLVGGAPQWTTFTSLPEDDDDGWYHGAFVGITERTVMFRFNTLLRGWHYGWQGNRHTAMTQHALCVYFLTTTGDGGVQVVDRIPSPPFRIFSRRRAKTTKYLKSTPSTVAHRPLRRSLTADAALWTDLLDDTDLFDTIDNTMLNL</sequence>